<dbReference type="Pfam" id="PF00090">
    <property type="entry name" value="TSP_1"/>
    <property type="match status" value="4"/>
</dbReference>
<dbReference type="SUPFAM" id="SSF48726">
    <property type="entry name" value="Immunoglobulin"/>
    <property type="match status" value="1"/>
</dbReference>
<dbReference type="InterPro" id="IPR013783">
    <property type="entry name" value="Ig-like_fold"/>
</dbReference>
<gene>
    <name evidence="4" type="ORF">ACJMK2_026048</name>
</gene>
<dbReference type="AlphaFoldDB" id="A0ABD3XIE1"/>
<dbReference type="PANTHER" id="PTHR22906:SF21">
    <property type="entry name" value="SEMA DOMAIN-CONTAINING PROTEIN"/>
    <property type="match status" value="1"/>
</dbReference>
<dbReference type="InterPro" id="IPR052065">
    <property type="entry name" value="Compl_asym_regulator"/>
</dbReference>
<evidence type="ECO:0000256" key="1">
    <source>
        <dbReference type="ARBA" id="ARBA00022737"/>
    </source>
</evidence>
<dbReference type="InterPro" id="IPR036383">
    <property type="entry name" value="TSP1_rpt_sf"/>
</dbReference>
<proteinExistence type="predicted"/>
<evidence type="ECO:0000259" key="3">
    <source>
        <dbReference type="PROSITE" id="PS50835"/>
    </source>
</evidence>
<dbReference type="PRINTS" id="PR01705">
    <property type="entry name" value="TSP1REPEAT"/>
</dbReference>
<dbReference type="EMBL" id="JBJQND010000002">
    <property type="protein sequence ID" value="KAL3886024.1"/>
    <property type="molecule type" value="Genomic_DNA"/>
</dbReference>
<dbReference type="SUPFAM" id="SSF82895">
    <property type="entry name" value="TSP-1 type 1 repeat"/>
    <property type="match status" value="4"/>
</dbReference>
<dbReference type="Proteomes" id="UP001634394">
    <property type="component" value="Unassembled WGS sequence"/>
</dbReference>
<keyword evidence="5" id="KW-1185">Reference proteome</keyword>
<keyword evidence="2" id="KW-1015">Disulfide bond</keyword>
<evidence type="ECO:0000256" key="2">
    <source>
        <dbReference type="ARBA" id="ARBA00023157"/>
    </source>
</evidence>
<organism evidence="4 5">
    <name type="scientific">Sinanodonta woodiana</name>
    <name type="common">Chinese pond mussel</name>
    <name type="synonym">Anodonta woodiana</name>
    <dbReference type="NCBI Taxonomy" id="1069815"/>
    <lineage>
        <taxon>Eukaryota</taxon>
        <taxon>Metazoa</taxon>
        <taxon>Spiralia</taxon>
        <taxon>Lophotrochozoa</taxon>
        <taxon>Mollusca</taxon>
        <taxon>Bivalvia</taxon>
        <taxon>Autobranchia</taxon>
        <taxon>Heteroconchia</taxon>
        <taxon>Palaeoheterodonta</taxon>
        <taxon>Unionida</taxon>
        <taxon>Unionoidea</taxon>
        <taxon>Unionidae</taxon>
        <taxon>Unioninae</taxon>
        <taxon>Sinanodonta</taxon>
    </lineage>
</organism>
<dbReference type="Gene3D" id="2.20.100.10">
    <property type="entry name" value="Thrombospondin type-1 (TSP1) repeat"/>
    <property type="match status" value="4"/>
</dbReference>
<dbReference type="Gene3D" id="2.60.40.10">
    <property type="entry name" value="Immunoglobulins"/>
    <property type="match status" value="1"/>
</dbReference>
<dbReference type="PANTHER" id="PTHR22906">
    <property type="entry name" value="PROPERDIN"/>
    <property type="match status" value="1"/>
</dbReference>
<dbReference type="InterPro" id="IPR003599">
    <property type="entry name" value="Ig_sub"/>
</dbReference>
<dbReference type="SMART" id="SM00209">
    <property type="entry name" value="TSP1"/>
    <property type="match status" value="4"/>
</dbReference>
<dbReference type="SMART" id="SM00408">
    <property type="entry name" value="IGc2"/>
    <property type="match status" value="1"/>
</dbReference>
<dbReference type="SMART" id="SM00409">
    <property type="entry name" value="IG"/>
    <property type="match status" value="1"/>
</dbReference>
<dbReference type="InterPro" id="IPR007110">
    <property type="entry name" value="Ig-like_dom"/>
</dbReference>
<dbReference type="PROSITE" id="PS50092">
    <property type="entry name" value="TSP1"/>
    <property type="match status" value="4"/>
</dbReference>
<protein>
    <recommendedName>
        <fullName evidence="3">Ig-like domain-containing protein</fullName>
    </recommendedName>
</protein>
<dbReference type="PROSITE" id="PS50835">
    <property type="entry name" value="IG_LIKE"/>
    <property type="match status" value="1"/>
</dbReference>
<accession>A0ABD3XIE1</accession>
<dbReference type="InterPro" id="IPR000884">
    <property type="entry name" value="TSP1_rpt"/>
</dbReference>
<dbReference type="Pfam" id="PF13927">
    <property type="entry name" value="Ig_3"/>
    <property type="match status" value="1"/>
</dbReference>
<dbReference type="FunFam" id="2.20.100.10:FF:000001">
    <property type="entry name" value="semaphorin-5A isoform X1"/>
    <property type="match status" value="2"/>
</dbReference>
<feature type="domain" description="Ig-like" evidence="3">
    <location>
        <begin position="276"/>
        <end position="358"/>
    </location>
</feature>
<reference evidence="4 5" key="1">
    <citation type="submission" date="2024-11" db="EMBL/GenBank/DDBJ databases">
        <title>Chromosome-level genome assembly of the freshwater bivalve Anodonta woodiana.</title>
        <authorList>
            <person name="Chen X."/>
        </authorList>
    </citation>
    <scope>NUCLEOTIDE SEQUENCE [LARGE SCALE GENOMIC DNA]</scope>
    <source>
        <strain evidence="4">MN2024</strain>
        <tissue evidence="4">Gills</tissue>
    </source>
</reference>
<evidence type="ECO:0000313" key="4">
    <source>
        <dbReference type="EMBL" id="KAL3886024.1"/>
    </source>
</evidence>
<evidence type="ECO:0000313" key="5">
    <source>
        <dbReference type="Proteomes" id="UP001634394"/>
    </source>
</evidence>
<comment type="caution">
    <text evidence="4">The sequence shown here is derived from an EMBL/GenBank/DDBJ whole genome shotgun (WGS) entry which is preliminary data.</text>
</comment>
<name>A0ABD3XIE1_SINWO</name>
<keyword evidence="1" id="KW-0677">Repeat</keyword>
<dbReference type="InterPro" id="IPR036179">
    <property type="entry name" value="Ig-like_dom_sf"/>
</dbReference>
<dbReference type="InterPro" id="IPR003598">
    <property type="entry name" value="Ig_sub2"/>
</dbReference>
<sequence length="417" mass="45670">MPVVSFLVLKACLITKQCILNSFNFAVYANNVLVDGNWGTWGTWSRCNCNTKMHSRIRECNNPMPAQGGSNCVGVRSEQTSCADQCPGTWLNWESWSPCTATCGGGNQVRQRHCAKPDTTLDCLGSNNEVHICGTMTCPATTTVPTTTVTTPSTTTTEGPGVWTEWTEWSTCSTSCGAGVRYIARFCIEPHTEKEKHDCIGPAVDSDSCEVLKCAADGYWSEWSEWSGCSRGLRSRSRQCTNSVPLFNGMECKGSNVDFTNCTETTTATHRKLVPPEVFGQHEAKVGENVTLLCLTSIPGLTVTWYYMESDHLPVGVSQPKGTNELIITGVDSKNYGKYTCVLSDSSNNTVKTQVFINLHTCMYYSRSGNAYVPPPVTYKDGGKELDIDSFQSVLYGGTWTCNAINKLGTDHRDIVV</sequence>